<proteinExistence type="predicted"/>
<gene>
    <name evidence="2" type="ORF">AVDCRST_MAG58-2985</name>
</gene>
<feature type="compositionally biased region" description="Basic and acidic residues" evidence="1">
    <location>
        <begin position="251"/>
        <end position="263"/>
    </location>
</feature>
<accession>A0A6J4R5D2</accession>
<reference evidence="2" key="1">
    <citation type="submission" date="2020-02" db="EMBL/GenBank/DDBJ databases">
        <authorList>
            <person name="Meier V. D."/>
        </authorList>
    </citation>
    <scope>NUCLEOTIDE SEQUENCE</scope>
    <source>
        <strain evidence="2">AVDCRST_MAG58</strain>
    </source>
</reference>
<name>A0A6J4R5D2_9ACTN</name>
<organism evidence="2">
    <name type="scientific">uncultured Rubrobacteraceae bacterium</name>
    <dbReference type="NCBI Taxonomy" id="349277"/>
    <lineage>
        <taxon>Bacteria</taxon>
        <taxon>Bacillati</taxon>
        <taxon>Actinomycetota</taxon>
        <taxon>Rubrobacteria</taxon>
        <taxon>Rubrobacterales</taxon>
        <taxon>Rubrobacteraceae</taxon>
        <taxon>environmental samples</taxon>
    </lineage>
</organism>
<dbReference type="AlphaFoldDB" id="A0A6J4R5D2"/>
<protein>
    <submittedName>
        <fullName evidence="2">Uncharacterized protein</fullName>
    </submittedName>
</protein>
<evidence type="ECO:0000256" key="1">
    <source>
        <dbReference type="SAM" id="MobiDB-lite"/>
    </source>
</evidence>
<evidence type="ECO:0000313" key="2">
    <source>
        <dbReference type="EMBL" id="CAA9463282.1"/>
    </source>
</evidence>
<sequence length="324" mass="35996">MLDVDTFLTTLYVIVDNFCQSRVPAQRPAAGPEASLSSSEVVTLAIFARWSRFASERDFYRYAQTHLREAFPTLPNRSQFNRSVRHRLDLIEAVALDLVEMIKARRCPYEALDSSAVPIRDAKRRGEGWLPGYADVGWSNSLGWYEGFPPARCRQPGGGDHRLWFRLAASTKDQPLAKTFFAARHEPNPRLPSVGSAAMGPYVTDKGFEGEENHRRWLGLYGAGVICPPKQTQRAQEDLAQALEALGGEHPPGHRERLGEAPHHLRSSPRATPRPRGVAGTIGSEGSATQLLYLAQRTPRPPPAGFRRLAGMVISTHTKRLTLL</sequence>
<dbReference type="EMBL" id="CADCVF010000061">
    <property type="protein sequence ID" value="CAA9463282.1"/>
    <property type="molecule type" value="Genomic_DNA"/>
</dbReference>
<feature type="region of interest" description="Disordered" evidence="1">
    <location>
        <begin position="247"/>
        <end position="283"/>
    </location>
</feature>